<dbReference type="GO" id="GO:0017168">
    <property type="term" value="F:5-oxoprolinase (ATP-hydrolyzing) activity"/>
    <property type="evidence" value="ECO:0007669"/>
    <property type="project" value="TreeGrafter"/>
</dbReference>
<dbReference type="AlphaFoldDB" id="A0A381ZPA1"/>
<dbReference type="InterPro" id="IPR002821">
    <property type="entry name" value="Hydantoinase_A"/>
</dbReference>
<dbReference type="PANTHER" id="PTHR11365">
    <property type="entry name" value="5-OXOPROLINASE RELATED"/>
    <property type="match status" value="1"/>
</dbReference>
<dbReference type="GO" id="GO:0005829">
    <property type="term" value="C:cytosol"/>
    <property type="evidence" value="ECO:0007669"/>
    <property type="project" value="TreeGrafter"/>
</dbReference>
<dbReference type="GO" id="GO:0006749">
    <property type="term" value="P:glutathione metabolic process"/>
    <property type="evidence" value="ECO:0007669"/>
    <property type="project" value="TreeGrafter"/>
</dbReference>
<evidence type="ECO:0000313" key="3">
    <source>
        <dbReference type="EMBL" id="SVA90557.1"/>
    </source>
</evidence>
<dbReference type="PANTHER" id="PTHR11365:SF23">
    <property type="entry name" value="HYPOTHETICAL 5-OXOPROLINASE (EUROFUNG)-RELATED"/>
    <property type="match status" value="1"/>
</dbReference>
<evidence type="ECO:0008006" key="4">
    <source>
        <dbReference type="Google" id="ProtNLM"/>
    </source>
</evidence>
<dbReference type="InterPro" id="IPR008040">
    <property type="entry name" value="Hydant_A_N"/>
</dbReference>
<dbReference type="Pfam" id="PF05378">
    <property type="entry name" value="Hydant_A_N"/>
    <property type="match status" value="1"/>
</dbReference>
<gene>
    <name evidence="3" type="ORF">METZ01_LOCUS143411</name>
</gene>
<dbReference type="SUPFAM" id="SSF53067">
    <property type="entry name" value="Actin-like ATPase domain"/>
    <property type="match status" value="1"/>
</dbReference>
<dbReference type="Pfam" id="PF01968">
    <property type="entry name" value="Hydantoinase_A"/>
    <property type="match status" value="1"/>
</dbReference>
<dbReference type="EMBL" id="UINC01021942">
    <property type="protein sequence ID" value="SVA90557.1"/>
    <property type="molecule type" value="Genomic_DNA"/>
</dbReference>
<organism evidence="3">
    <name type="scientific">marine metagenome</name>
    <dbReference type="NCBI Taxonomy" id="408172"/>
    <lineage>
        <taxon>unclassified sequences</taxon>
        <taxon>metagenomes</taxon>
        <taxon>ecological metagenomes</taxon>
    </lineage>
</organism>
<dbReference type="InterPro" id="IPR043129">
    <property type="entry name" value="ATPase_NBD"/>
</dbReference>
<dbReference type="InterPro" id="IPR045079">
    <property type="entry name" value="Oxoprolinase-like"/>
</dbReference>
<evidence type="ECO:0000259" key="2">
    <source>
        <dbReference type="Pfam" id="PF05378"/>
    </source>
</evidence>
<sequence length="318" mass="34286">MSNRLGVDVGGTFTDLLLFNEQNGELRLLKTPSTPQDQSIAIMTGISELIAASKIAPNEINALLHGTTVSTNIVLEEKGAKVGLLVTKDFEQVLHLARSRTPGPLTGWMIMEKPDPLADLELTRGVSERMSARGDVITPLDENVARQAVQGLIDAGVESITVSLLHSYANPDHERRLRSIIEEVDAEIPISLSSDILPEFREYERTLVTVMNAYVGPSMRSYLTSFEDKLKAIQISPHVNIVRSDGGLMSVQRASDSPVHTMLSGPAGGVSGAAFLAKLAGYENALGFDMGGTSTDVSLIQDGKPLISRQTSLGYYPI</sequence>
<feature type="non-terminal residue" evidence="3">
    <location>
        <position position="318"/>
    </location>
</feature>
<reference evidence="3" key="1">
    <citation type="submission" date="2018-05" db="EMBL/GenBank/DDBJ databases">
        <authorList>
            <person name="Lanie J.A."/>
            <person name="Ng W.-L."/>
            <person name="Kazmierczak K.M."/>
            <person name="Andrzejewski T.M."/>
            <person name="Davidsen T.M."/>
            <person name="Wayne K.J."/>
            <person name="Tettelin H."/>
            <person name="Glass J.I."/>
            <person name="Rusch D."/>
            <person name="Podicherti R."/>
            <person name="Tsui H.-C.T."/>
            <person name="Winkler M.E."/>
        </authorList>
    </citation>
    <scope>NUCLEOTIDE SEQUENCE</scope>
</reference>
<evidence type="ECO:0000259" key="1">
    <source>
        <dbReference type="Pfam" id="PF01968"/>
    </source>
</evidence>
<feature type="domain" description="Hydantoinase/oxoprolinase N-terminal" evidence="2">
    <location>
        <begin position="4"/>
        <end position="184"/>
    </location>
</feature>
<protein>
    <recommendedName>
        <fullName evidence="4">Hydantoinase/oxoprolinase N-terminal domain-containing protein</fullName>
    </recommendedName>
</protein>
<name>A0A381ZPA1_9ZZZZ</name>
<proteinExistence type="predicted"/>
<accession>A0A381ZPA1</accession>
<feature type="domain" description="Hydantoinase A/oxoprolinase" evidence="1">
    <location>
        <begin position="205"/>
        <end position="315"/>
    </location>
</feature>